<organism evidence="1 2">
    <name type="scientific">Castor canadensis</name>
    <name type="common">American beaver</name>
    <dbReference type="NCBI Taxonomy" id="51338"/>
    <lineage>
        <taxon>Eukaryota</taxon>
        <taxon>Metazoa</taxon>
        <taxon>Chordata</taxon>
        <taxon>Craniata</taxon>
        <taxon>Vertebrata</taxon>
        <taxon>Euteleostomi</taxon>
        <taxon>Mammalia</taxon>
        <taxon>Eutheria</taxon>
        <taxon>Euarchontoglires</taxon>
        <taxon>Glires</taxon>
        <taxon>Rodentia</taxon>
        <taxon>Castorimorpha</taxon>
        <taxon>Castoridae</taxon>
        <taxon>Castor</taxon>
    </lineage>
</organism>
<protein>
    <submittedName>
        <fullName evidence="2">Uncharacterized protein isoform X1</fullName>
    </submittedName>
</protein>
<proteinExistence type="predicted"/>
<accession>A0AC58KG87</accession>
<sequence>MGSNAPALAGPRARDPGPRCPKVGTRWEDGAGEHRWQPGHDLAAWIRSFPQQRLRCASTAFASWRPGGADSAAPHLPQAWAPLKARARTLRCAFDFPEEGNGDPGEVGEASAAVPTVFPGGTKTPQVLLPGTSRSPASGWRGGVGNGRQKLLEAGSGVRLPGLDTMGCRILSTPSSVSAVPVSLCLSLFFFFFGLGFHYFLRLHLHAFPLPNSHRRATGGCGGAVAAAAAARRLRGRGGGGGSQEAGFSPGAGGCSTTLPPSFLHVDR</sequence>
<dbReference type="Proteomes" id="UP001732720">
    <property type="component" value="Chromosome 11"/>
</dbReference>
<keyword evidence="1" id="KW-1185">Reference proteome</keyword>
<evidence type="ECO:0000313" key="2">
    <source>
        <dbReference type="RefSeq" id="XP_073903941.1"/>
    </source>
</evidence>
<name>A0AC58KG87_CASCN</name>
<evidence type="ECO:0000313" key="1">
    <source>
        <dbReference type="Proteomes" id="UP001732720"/>
    </source>
</evidence>
<reference evidence="2" key="1">
    <citation type="submission" date="2025-08" db="UniProtKB">
        <authorList>
            <consortium name="RefSeq"/>
        </authorList>
    </citation>
    <scope>IDENTIFICATION</scope>
</reference>
<gene>
    <name evidence="2" type="primary">LOC141413903</name>
</gene>
<dbReference type="RefSeq" id="XP_073903941.1">
    <property type="nucleotide sequence ID" value="XM_074047840.1"/>
</dbReference>